<name>A0A0D6PUU2_KOMEU</name>
<dbReference type="RefSeq" id="WP_048849503.1">
    <property type="nucleotide sequence ID" value="NZ_BANI01000010.1"/>
</dbReference>
<organism evidence="1">
    <name type="scientific">Komagataeibacter europaeus NBRC 3261</name>
    <dbReference type="NCBI Taxonomy" id="1234669"/>
    <lineage>
        <taxon>Bacteria</taxon>
        <taxon>Pseudomonadati</taxon>
        <taxon>Pseudomonadota</taxon>
        <taxon>Alphaproteobacteria</taxon>
        <taxon>Acetobacterales</taxon>
        <taxon>Acetobacteraceae</taxon>
        <taxon>Komagataeibacter</taxon>
    </lineage>
</organism>
<accession>A0A0D6PUU2</accession>
<proteinExistence type="predicted"/>
<sequence length="183" mass="20599">MTSFPLRGMLVGSACALGFFHLPGTLRPAHAQQAEEHHGPTAEQRAEIQRAVHEAIQQDIRKVAQYKLPKDFFARMLPLIRQVRRANITPPTQTTNMTLATTIRRTQAMPQLQAILQEHGMSAEDFVMSLTTFEMTNAMIQAPPQKTKDTPKLDKDNVRLIQSHQALAQALVHDMDSESEHLQ</sequence>
<reference evidence="1" key="1">
    <citation type="submission" date="2012-11" db="EMBL/GenBank/DDBJ databases">
        <title>Whole genome sequence of Gluconacetobacter europaeus NBRC3261.</title>
        <authorList>
            <person name="Azuma Y."/>
            <person name="Higashiura N."/>
            <person name="Hirakawa H."/>
            <person name="Matsushita K."/>
        </authorList>
    </citation>
    <scope>NUCLEOTIDE SEQUENCE [LARGE SCALE GENOMIC DNA]</scope>
    <source>
        <strain evidence="1">NBRC 3261</strain>
    </source>
</reference>
<comment type="caution">
    <text evidence="1">The sequence shown here is derived from an EMBL/GenBank/DDBJ whole genome shotgun (WGS) entry which is preliminary data.</text>
</comment>
<dbReference type="AlphaFoldDB" id="A0A0D6PUU2"/>
<protein>
    <submittedName>
        <fullName evidence="1">Uncharacterized protein</fullName>
    </submittedName>
</protein>
<dbReference type="Proteomes" id="UP000032675">
    <property type="component" value="Unassembled WGS sequence"/>
</dbReference>
<evidence type="ECO:0000313" key="1">
    <source>
        <dbReference type="EMBL" id="GAN95107.1"/>
    </source>
</evidence>
<dbReference type="EMBL" id="BANI01000010">
    <property type="protein sequence ID" value="GAN95107.1"/>
    <property type="molecule type" value="Genomic_DNA"/>
</dbReference>
<gene>
    <name evidence="1" type="ORF">Geu3261_0010_043</name>
</gene>